<comment type="caution">
    <text evidence="2">The sequence shown here is derived from an EMBL/GenBank/DDBJ whole genome shotgun (WGS) entry which is preliminary data.</text>
</comment>
<evidence type="ECO:0000313" key="3">
    <source>
        <dbReference type="Proteomes" id="UP000024635"/>
    </source>
</evidence>
<name>A0A016TF07_9BILA</name>
<protein>
    <submittedName>
        <fullName evidence="2">Uncharacterized protein</fullName>
    </submittedName>
</protein>
<dbReference type="AlphaFoldDB" id="A0A016TF07"/>
<keyword evidence="3" id="KW-1185">Reference proteome</keyword>
<proteinExistence type="predicted"/>
<accession>A0A016TF07</accession>
<feature type="region of interest" description="Disordered" evidence="1">
    <location>
        <begin position="29"/>
        <end position="49"/>
    </location>
</feature>
<organism evidence="2 3">
    <name type="scientific">Ancylostoma ceylanicum</name>
    <dbReference type="NCBI Taxonomy" id="53326"/>
    <lineage>
        <taxon>Eukaryota</taxon>
        <taxon>Metazoa</taxon>
        <taxon>Ecdysozoa</taxon>
        <taxon>Nematoda</taxon>
        <taxon>Chromadorea</taxon>
        <taxon>Rhabditida</taxon>
        <taxon>Rhabditina</taxon>
        <taxon>Rhabditomorpha</taxon>
        <taxon>Strongyloidea</taxon>
        <taxon>Ancylostomatidae</taxon>
        <taxon>Ancylostomatinae</taxon>
        <taxon>Ancylostoma</taxon>
    </lineage>
</organism>
<reference evidence="3" key="1">
    <citation type="journal article" date="2015" name="Nat. Genet.">
        <title>The genome and transcriptome of the zoonotic hookworm Ancylostoma ceylanicum identify infection-specific gene families.</title>
        <authorList>
            <person name="Schwarz E.M."/>
            <person name="Hu Y."/>
            <person name="Antoshechkin I."/>
            <person name="Miller M.M."/>
            <person name="Sternberg P.W."/>
            <person name="Aroian R.V."/>
        </authorList>
    </citation>
    <scope>NUCLEOTIDE SEQUENCE</scope>
    <source>
        <strain evidence="3">HY135</strain>
    </source>
</reference>
<feature type="compositionally biased region" description="Basic and acidic residues" evidence="1">
    <location>
        <begin position="29"/>
        <end position="38"/>
    </location>
</feature>
<sequence length="97" mass="11147">MNFLKDKHSKCLCYATKLTGRPFLHQLQRDPTRVERRLPPNTPSADAGVVGPHIRQLAFISKCKKEEGSLQHESGDRRLEVECLLRMQTDYNRTVAI</sequence>
<gene>
    <name evidence="2" type="primary">Acey_s0109.g88</name>
    <name evidence="2" type="ORF">Y032_0109g88</name>
</gene>
<evidence type="ECO:0000313" key="2">
    <source>
        <dbReference type="EMBL" id="EYC01240.1"/>
    </source>
</evidence>
<dbReference type="Proteomes" id="UP000024635">
    <property type="component" value="Unassembled WGS sequence"/>
</dbReference>
<evidence type="ECO:0000256" key="1">
    <source>
        <dbReference type="SAM" id="MobiDB-lite"/>
    </source>
</evidence>
<dbReference type="EMBL" id="JARK01001445">
    <property type="protein sequence ID" value="EYC01240.1"/>
    <property type="molecule type" value="Genomic_DNA"/>
</dbReference>